<evidence type="ECO:0000256" key="3">
    <source>
        <dbReference type="SAM" id="MobiDB-lite"/>
    </source>
</evidence>
<feature type="region of interest" description="Disordered" evidence="3">
    <location>
        <begin position="78"/>
        <end position="121"/>
    </location>
</feature>
<dbReference type="OrthoDB" id="10070917at2759"/>
<protein>
    <submittedName>
        <fullName evidence="7">Uncharacterized protein</fullName>
    </submittedName>
</protein>
<keyword evidence="4" id="KW-0472">Membrane</keyword>
<organism evidence="7 8">
    <name type="scientific">Daphnia magna</name>
    <dbReference type="NCBI Taxonomy" id="35525"/>
    <lineage>
        <taxon>Eukaryota</taxon>
        <taxon>Metazoa</taxon>
        <taxon>Ecdysozoa</taxon>
        <taxon>Arthropoda</taxon>
        <taxon>Crustacea</taxon>
        <taxon>Branchiopoda</taxon>
        <taxon>Diplostraca</taxon>
        <taxon>Cladocera</taxon>
        <taxon>Anomopoda</taxon>
        <taxon>Daphniidae</taxon>
        <taxon>Daphnia</taxon>
    </lineage>
</organism>
<reference evidence="7 8" key="1">
    <citation type="submission" date="2016-03" db="EMBL/GenBank/DDBJ databases">
        <title>EvidentialGene: Evidence-directed Construction of Genes on Genomes.</title>
        <authorList>
            <person name="Gilbert D.G."/>
            <person name="Choi J.-H."/>
            <person name="Mockaitis K."/>
            <person name="Colbourne J."/>
            <person name="Pfrender M."/>
        </authorList>
    </citation>
    <scope>NUCLEOTIDE SEQUENCE [LARGE SCALE GENOMIC DNA]</scope>
    <source>
        <strain evidence="7 8">Xinb3</strain>
        <tissue evidence="7">Complete organism</tissue>
    </source>
</reference>
<feature type="domain" description="Glycoside hydrolase family 31 TIM barrel" evidence="5">
    <location>
        <begin position="468"/>
        <end position="590"/>
    </location>
</feature>
<evidence type="ECO:0000259" key="5">
    <source>
        <dbReference type="Pfam" id="PF01055"/>
    </source>
</evidence>
<dbReference type="AlphaFoldDB" id="A0A0N8DD94"/>
<evidence type="ECO:0000313" key="7">
    <source>
        <dbReference type="EMBL" id="KZS15031.1"/>
    </source>
</evidence>
<dbReference type="GO" id="GO:0005975">
    <property type="term" value="P:carbohydrate metabolic process"/>
    <property type="evidence" value="ECO:0007669"/>
    <property type="project" value="InterPro"/>
</dbReference>
<sequence length="839" mass="94135">MNDDNQQTVPLLGSSLSYSAGIPSSGDNQQHVRIVNNLAMAATKQTNIAVTPTDDDSDCDTITSRTLLKKKTEFVLPAPSNADVENRKNDPEADQTDKANCTTPLNPNNQKNGSPSFTDRLKDKISNAVPNVIQKKPREYKLKAFVGFLFLLVVFLVGFAYIFYYQQLARKTYFERIRFTKEDRIIRVYDDYGLEALRGHMGASFPTSQKSYKCHERDRPPNSTLCLEWMGRGRLSLAQTPNKNQDDKSRCYRVIWQSLSADTYPTDCYEMNNQLWFGAGAVLGQQHDFAGWPLNRAEVPISPFVTGSEVRGHNGWGQVLRRYFMNSKAAAIIVDDSTPLWVSVNANQSQLLCLQSRSSGFPFFDHGEESIVSNTSTKRNGTKNNPIVHSVLNYTICTAADLETLLTSLADAWWDGLRKDEMEVVKKLMEDPVWRFQPRADDNQTVQSLMKYTNSIVGSVWTSPGYLLIDTPWEERTGDLEFDPNRFQGLSEALEIIHRKGFKVAVTVRPFVSTFSKTYKSGLDFQLSNSSADSVGTWIRQPYGEGSPALTSYNGDHSLALADVTSRNISEWVADHLNTLIKNYELDGIFFESVTADYLPHYYVTAKPLTDPSKLSSLWVDAARQVTTVLSVTSATQMPRLPTFVAIPRLPSTWEGLTHLLPLVLTLSVSGYPFLIPPPVGGISNLTKPDKELYIRWLQVSTFLPVMQFATIPSSYDAEVERMASNLTGLRQSTVLPILQRYGGSSVFDGLPIIRPLWMLDPFDKEGLDVADEFCVGDELLVAPVLEPGAREREVYLPKGVWKDGIDGSLRKGGRWIHHYRAKLDQVPFFTRAAEGTRL</sequence>
<feature type="transmembrane region" description="Helical" evidence="4">
    <location>
        <begin position="144"/>
        <end position="164"/>
    </location>
</feature>
<evidence type="ECO:0000313" key="8">
    <source>
        <dbReference type="Proteomes" id="UP000076858"/>
    </source>
</evidence>
<keyword evidence="4" id="KW-1133">Transmembrane helix</keyword>
<feature type="compositionally biased region" description="Basic and acidic residues" evidence="3">
    <location>
        <begin position="84"/>
        <end position="97"/>
    </location>
</feature>
<dbReference type="Pfam" id="PF01055">
    <property type="entry name" value="Glyco_hydro_31_2nd"/>
    <property type="match status" value="2"/>
</dbReference>
<dbReference type="InterPro" id="IPR050985">
    <property type="entry name" value="Alpha-glycosidase_related"/>
</dbReference>
<evidence type="ECO:0000256" key="2">
    <source>
        <dbReference type="RuleBase" id="RU361185"/>
    </source>
</evidence>
<dbReference type="PANTHER" id="PTHR43053:SF6">
    <property type="entry name" value="SITS-BINDING PROTEIN"/>
    <property type="match status" value="1"/>
</dbReference>
<feature type="domain" description="Glycoside hydrolase family 31 TIM barrel" evidence="5">
    <location>
        <begin position="652"/>
        <end position="731"/>
    </location>
</feature>
<name>A0A0N8DD94_9CRUS</name>
<dbReference type="InterPro" id="IPR013780">
    <property type="entry name" value="Glyco_hydro_b"/>
</dbReference>
<evidence type="ECO:0000256" key="4">
    <source>
        <dbReference type="SAM" id="Phobius"/>
    </source>
</evidence>
<dbReference type="GO" id="GO:0004553">
    <property type="term" value="F:hydrolase activity, hydrolyzing O-glycosyl compounds"/>
    <property type="evidence" value="ECO:0007669"/>
    <property type="project" value="InterPro"/>
</dbReference>
<keyword evidence="8" id="KW-1185">Reference proteome</keyword>
<evidence type="ECO:0000259" key="6">
    <source>
        <dbReference type="Pfam" id="PF21365"/>
    </source>
</evidence>
<dbReference type="PANTHER" id="PTHR43053">
    <property type="entry name" value="GLYCOSIDASE FAMILY 31"/>
    <property type="match status" value="1"/>
</dbReference>
<proteinExistence type="inferred from homology"/>
<dbReference type="Pfam" id="PF21365">
    <property type="entry name" value="Glyco_hydro_31_3rd"/>
    <property type="match status" value="1"/>
</dbReference>
<dbReference type="InterPro" id="IPR048395">
    <property type="entry name" value="Glyco_hydro_31_C"/>
</dbReference>
<dbReference type="EMBL" id="LRGB01000930">
    <property type="protein sequence ID" value="KZS15031.1"/>
    <property type="molecule type" value="Genomic_DNA"/>
</dbReference>
<dbReference type="SUPFAM" id="SSF51445">
    <property type="entry name" value="(Trans)glycosidases"/>
    <property type="match status" value="1"/>
</dbReference>
<feature type="domain" description="Glycosyl hydrolase family 31 C-terminal" evidence="6">
    <location>
        <begin position="750"/>
        <end position="833"/>
    </location>
</feature>
<dbReference type="CDD" id="cd06592">
    <property type="entry name" value="GH31_NET37"/>
    <property type="match status" value="1"/>
</dbReference>
<keyword evidence="2" id="KW-0326">Glycosidase</keyword>
<keyword evidence="2" id="KW-0378">Hydrolase</keyword>
<dbReference type="Proteomes" id="UP000076858">
    <property type="component" value="Unassembled WGS sequence"/>
</dbReference>
<dbReference type="InterPro" id="IPR017853">
    <property type="entry name" value="GH"/>
</dbReference>
<keyword evidence="4" id="KW-0812">Transmembrane</keyword>
<dbReference type="InterPro" id="IPR000322">
    <property type="entry name" value="Glyco_hydro_31_TIM"/>
</dbReference>
<dbReference type="STRING" id="35525.A0A0N8DD94"/>
<dbReference type="Gene3D" id="3.20.20.80">
    <property type="entry name" value="Glycosidases"/>
    <property type="match status" value="1"/>
</dbReference>
<evidence type="ECO:0000256" key="1">
    <source>
        <dbReference type="ARBA" id="ARBA00007806"/>
    </source>
</evidence>
<accession>A0A0N8DD94</accession>
<comment type="caution">
    <text evidence="7">The sequence shown here is derived from an EMBL/GenBank/DDBJ whole genome shotgun (WGS) entry which is preliminary data.</text>
</comment>
<dbReference type="SUPFAM" id="SSF51011">
    <property type="entry name" value="Glycosyl hydrolase domain"/>
    <property type="match status" value="1"/>
</dbReference>
<gene>
    <name evidence="7" type="ORF">APZ42_019572</name>
</gene>
<comment type="similarity">
    <text evidence="1 2">Belongs to the glycosyl hydrolase 31 family.</text>
</comment>
<dbReference type="Gene3D" id="2.60.40.1180">
    <property type="entry name" value="Golgi alpha-mannosidase II"/>
    <property type="match status" value="1"/>
</dbReference>
<feature type="compositionally biased region" description="Polar residues" evidence="3">
    <location>
        <begin position="98"/>
        <end position="117"/>
    </location>
</feature>